<feature type="repeat" description="TPR" evidence="1">
    <location>
        <begin position="200"/>
        <end position="233"/>
    </location>
</feature>
<proteinExistence type="predicted"/>
<dbReference type="PANTHER" id="PTHR47643">
    <property type="entry name" value="TPR DOMAIN PROTEIN (AFU_ORTHOLOGUE AFUA_5G12710)"/>
    <property type="match status" value="1"/>
</dbReference>
<dbReference type="InterPro" id="IPR053209">
    <property type="entry name" value="Gramillin-biosynth_MTr"/>
</dbReference>
<sequence length="741" mass="84452">MDTHDVSAVPQYMAQLLNQKKTLQNAQTRIGQNIEKRKSRDEITMQFRFRLLMGHRQRSDLRTSFIPPAYSPSFRSILDLHKVMIKDLLLETHHRGNYITVRSITPPDRMTAVMAIVEDENGDVVMLQLYYQEEENARPAEDLLGEGTVLIVKEPYLKLMSDGDYGLRMDHPSDLIYIPKNDQRIPSCWQPRVKELEVSAEHLRMQGNNYFNAFNYQAAIELYSRALKSTSEEGEAQTLKLNRSLALLKAKNFDTALADLEPMVSCLKPVEKALYRKAQALYNLQKFEECYEVLTALRSEYPDNVEAKKELLRATKRLQEQESGTYRFNQLYMEAAKLRPPHLDHATYIGSVAIRGSGIRGRGLFTTKAIKAGDLLFCEKSFAHAYIADDTQEASDRDNGLTLLINVERNTATMGAQSELIRMIFQKIYKSPSFAPAVINLHHGSYKSIGFCTVDSTPVIDTFYIERVIALNCFGCPLSSRQTHLRSIESEPVKKTAEKQFHSCGVWPLASHINHSCHSNARRAFIGDMMIVRATRDLAPNTEIEFWYHTPIAEENDDRQKKFEQWGFKCDCAMCHDDQTTKRNILNSRKQQRAKVLQHLKAGLKANLPEIEITIVSMEKQYTQLASKVPRLHVWDLHLGLAQVYMQRREPAKAINSALKSLLSLGYVIEGGNVPHKIGTPMVIKQWGLFEDHNIGCWGVLCGAYQLVAPELATQAAQYAKLSYRICVGEDETFEETYKLG</sequence>
<dbReference type="Pfam" id="PF00856">
    <property type="entry name" value="SET"/>
    <property type="match status" value="1"/>
</dbReference>
<gene>
    <name evidence="3" type="ORF">BJ875DRAFT_432741</name>
</gene>
<dbReference type="InterPro" id="IPR046341">
    <property type="entry name" value="SET_dom_sf"/>
</dbReference>
<dbReference type="Proteomes" id="UP000824998">
    <property type="component" value="Unassembled WGS sequence"/>
</dbReference>
<name>A0A9P7Y9Z6_9HELO</name>
<protein>
    <submittedName>
        <fullName evidence="3">TPR domain protein</fullName>
    </submittedName>
</protein>
<comment type="caution">
    <text evidence="3">The sequence shown here is derived from an EMBL/GenBank/DDBJ whole genome shotgun (WGS) entry which is preliminary data.</text>
</comment>
<dbReference type="CDD" id="cd20071">
    <property type="entry name" value="SET_SMYD"/>
    <property type="match status" value="1"/>
</dbReference>
<dbReference type="AlphaFoldDB" id="A0A9P7Y9Z6"/>
<dbReference type="Gene3D" id="2.170.270.10">
    <property type="entry name" value="SET domain"/>
    <property type="match status" value="1"/>
</dbReference>
<dbReference type="Gene3D" id="1.25.40.10">
    <property type="entry name" value="Tetratricopeptide repeat domain"/>
    <property type="match status" value="1"/>
</dbReference>
<evidence type="ECO:0000313" key="4">
    <source>
        <dbReference type="Proteomes" id="UP000824998"/>
    </source>
</evidence>
<dbReference type="InterPro" id="IPR019734">
    <property type="entry name" value="TPR_rpt"/>
</dbReference>
<keyword evidence="4" id="KW-1185">Reference proteome</keyword>
<dbReference type="PROSITE" id="PS50005">
    <property type="entry name" value="TPR"/>
    <property type="match status" value="1"/>
</dbReference>
<dbReference type="SUPFAM" id="SSF82199">
    <property type="entry name" value="SET domain"/>
    <property type="match status" value="1"/>
</dbReference>
<dbReference type="PANTHER" id="PTHR47643:SF2">
    <property type="entry name" value="TPR DOMAIN PROTEIN (AFU_ORTHOLOGUE AFUA_5G12710)"/>
    <property type="match status" value="1"/>
</dbReference>
<feature type="domain" description="SET" evidence="2">
    <location>
        <begin position="350"/>
        <end position="549"/>
    </location>
</feature>
<dbReference type="EMBL" id="MU251724">
    <property type="protein sequence ID" value="KAG9229870.1"/>
    <property type="molecule type" value="Genomic_DNA"/>
</dbReference>
<evidence type="ECO:0000313" key="3">
    <source>
        <dbReference type="EMBL" id="KAG9229870.1"/>
    </source>
</evidence>
<organism evidence="3 4">
    <name type="scientific">Amylocarpus encephaloides</name>
    <dbReference type="NCBI Taxonomy" id="45428"/>
    <lineage>
        <taxon>Eukaryota</taxon>
        <taxon>Fungi</taxon>
        <taxon>Dikarya</taxon>
        <taxon>Ascomycota</taxon>
        <taxon>Pezizomycotina</taxon>
        <taxon>Leotiomycetes</taxon>
        <taxon>Helotiales</taxon>
        <taxon>Helotiales incertae sedis</taxon>
        <taxon>Amylocarpus</taxon>
    </lineage>
</organism>
<keyword evidence="1" id="KW-0802">TPR repeat</keyword>
<dbReference type="OrthoDB" id="438641at2759"/>
<dbReference type="PROSITE" id="PS50280">
    <property type="entry name" value="SET"/>
    <property type="match status" value="1"/>
</dbReference>
<evidence type="ECO:0000259" key="2">
    <source>
        <dbReference type="PROSITE" id="PS50280"/>
    </source>
</evidence>
<evidence type="ECO:0000256" key="1">
    <source>
        <dbReference type="PROSITE-ProRule" id="PRU00339"/>
    </source>
</evidence>
<dbReference type="InterPro" id="IPR001214">
    <property type="entry name" value="SET_dom"/>
</dbReference>
<accession>A0A9P7Y9Z6</accession>
<dbReference type="InterPro" id="IPR011990">
    <property type="entry name" value="TPR-like_helical_dom_sf"/>
</dbReference>
<dbReference type="SMART" id="SM00028">
    <property type="entry name" value="TPR"/>
    <property type="match status" value="3"/>
</dbReference>
<reference evidence="3" key="1">
    <citation type="journal article" date="2021" name="IMA Fungus">
        <title>Genomic characterization of three marine fungi, including Emericellopsis atlantica sp. nov. with signatures of a generalist lifestyle and marine biomass degradation.</title>
        <authorList>
            <person name="Hagestad O.C."/>
            <person name="Hou L."/>
            <person name="Andersen J.H."/>
            <person name="Hansen E.H."/>
            <person name="Altermark B."/>
            <person name="Li C."/>
            <person name="Kuhnert E."/>
            <person name="Cox R.J."/>
            <person name="Crous P.W."/>
            <person name="Spatafora J.W."/>
            <person name="Lail K."/>
            <person name="Amirebrahimi M."/>
            <person name="Lipzen A."/>
            <person name="Pangilinan J."/>
            <person name="Andreopoulos W."/>
            <person name="Hayes R.D."/>
            <person name="Ng V."/>
            <person name="Grigoriev I.V."/>
            <person name="Jackson S.A."/>
            <person name="Sutton T.D.S."/>
            <person name="Dobson A.D.W."/>
            <person name="Rama T."/>
        </authorList>
    </citation>
    <scope>NUCLEOTIDE SEQUENCE</scope>
    <source>
        <strain evidence="3">TRa018bII</strain>
    </source>
</reference>
<dbReference type="SUPFAM" id="SSF48452">
    <property type="entry name" value="TPR-like"/>
    <property type="match status" value="1"/>
</dbReference>